<dbReference type="EMBL" id="JAUKUD010000001">
    <property type="protein sequence ID" value="KAK0752935.1"/>
    <property type="molecule type" value="Genomic_DNA"/>
</dbReference>
<evidence type="ECO:0000313" key="3">
    <source>
        <dbReference type="Proteomes" id="UP001172155"/>
    </source>
</evidence>
<keyword evidence="3" id="KW-1185">Reference proteome</keyword>
<reference evidence="2" key="1">
    <citation type="submission" date="2023-06" db="EMBL/GenBank/DDBJ databases">
        <title>Genome-scale phylogeny and comparative genomics of the fungal order Sordariales.</title>
        <authorList>
            <consortium name="Lawrence Berkeley National Laboratory"/>
            <person name="Hensen N."/>
            <person name="Bonometti L."/>
            <person name="Westerberg I."/>
            <person name="Brannstrom I.O."/>
            <person name="Guillou S."/>
            <person name="Cros-Aarteil S."/>
            <person name="Calhoun S."/>
            <person name="Haridas S."/>
            <person name="Kuo A."/>
            <person name="Mondo S."/>
            <person name="Pangilinan J."/>
            <person name="Riley R."/>
            <person name="LaButti K."/>
            <person name="Andreopoulos B."/>
            <person name="Lipzen A."/>
            <person name="Chen C."/>
            <person name="Yanf M."/>
            <person name="Daum C."/>
            <person name="Ng V."/>
            <person name="Clum A."/>
            <person name="Steindorff A."/>
            <person name="Ohm R."/>
            <person name="Martin F."/>
            <person name="Silar P."/>
            <person name="Natvig D."/>
            <person name="Lalanne C."/>
            <person name="Gautier V."/>
            <person name="Ament-velasquez S.L."/>
            <person name="Kruys A."/>
            <person name="Hutchinson M.I."/>
            <person name="Powell A.J."/>
            <person name="Barry K."/>
            <person name="Miller A.N."/>
            <person name="Grigoriev I.V."/>
            <person name="Debuchy R."/>
            <person name="Gladieux P."/>
            <person name="Thoren M.H."/>
            <person name="Johannesson H."/>
        </authorList>
    </citation>
    <scope>NUCLEOTIDE SEQUENCE</scope>
    <source>
        <strain evidence="2">SMH3187-1</strain>
    </source>
</reference>
<comment type="caution">
    <text evidence="2">The sequence shown here is derived from an EMBL/GenBank/DDBJ whole genome shotgun (WGS) entry which is preliminary data.</text>
</comment>
<dbReference type="AlphaFoldDB" id="A0AA40F892"/>
<organism evidence="2 3">
    <name type="scientific">Schizothecium vesticola</name>
    <dbReference type="NCBI Taxonomy" id="314040"/>
    <lineage>
        <taxon>Eukaryota</taxon>
        <taxon>Fungi</taxon>
        <taxon>Dikarya</taxon>
        <taxon>Ascomycota</taxon>
        <taxon>Pezizomycotina</taxon>
        <taxon>Sordariomycetes</taxon>
        <taxon>Sordariomycetidae</taxon>
        <taxon>Sordariales</taxon>
        <taxon>Schizotheciaceae</taxon>
        <taxon>Schizothecium</taxon>
    </lineage>
</organism>
<dbReference type="PANTHER" id="PTHR38167:SF1">
    <property type="entry name" value="C2H2-TYPE DOMAIN-CONTAINING PROTEIN"/>
    <property type="match status" value="1"/>
</dbReference>
<evidence type="ECO:0000313" key="2">
    <source>
        <dbReference type="EMBL" id="KAK0752935.1"/>
    </source>
</evidence>
<feature type="compositionally biased region" description="Acidic residues" evidence="1">
    <location>
        <begin position="46"/>
        <end position="56"/>
    </location>
</feature>
<feature type="compositionally biased region" description="Basic and acidic residues" evidence="1">
    <location>
        <begin position="147"/>
        <end position="163"/>
    </location>
</feature>
<gene>
    <name evidence="2" type="ORF">B0T18DRAFT_385077</name>
</gene>
<evidence type="ECO:0000256" key="1">
    <source>
        <dbReference type="SAM" id="MobiDB-lite"/>
    </source>
</evidence>
<proteinExistence type="predicted"/>
<sequence>MTPPTTRLVTDDEIKLAPDDVVRAALIVLCRNDAALRARKKRKADEDGEAANEQELPEARRQKLEGLRVCIMCEKAYLETENRGEVCWHHPEKPEIEKEAKVWQHFEEHHGDMDTPQNRKDTPEAFGYPCCCNDLTSAGCRWGRHNATVEERDSDPERKDDSE</sequence>
<name>A0AA40F892_9PEZI</name>
<dbReference type="PANTHER" id="PTHR38167">
    <property type="entry name" value="C2H2-TYPE DOMAIN-CONTAINING PROTEIN"/>
    <property type="match status" value="1"/>
</dbReference>
<accession>A0AA40F892</accession>
<dbReference type="Proteomes" id="UP001172155">
    <property type="component" value="Unassembled WGS sequence"/>
</dbReference>
<protein>
    <submittedName>
        <fullName evidence="2">Uncharacterized protein</fullName>
    </submittedName>
</protein>
<feature type="region of interest" description="Disordered" evidence="1">
    <location>
        <begin position="144"/>
        <end position="163"/>
    </location>
</feature>
<feature type="region of interest" description="Disordered" evidence="1">
    <location>
        <begin position="39"/>
        <end position="59"/>
    </location>
</feature>